<evidence type="ECO:0000256" key="4">
    <source>
        <dbReference type="ARBA" id="ARBA00004389"/>
    </source>
</evidence>
<evidence type="ECO:0000256" key="5">
    <source>
        <dbReference type="ARBA" id="ARBA00010617"/>
    </source>
</evidence>
<evidence type="ECO:0000256" key="11">
    <source>
        <dbReference type="ARBA" id="ARBA00022585"/>
    </source>
</evidence>
<proteinExistence type="inferred from homology"/>
<evidence type="ECO:0000256" key="14">
    <source>
        <dbReference type="ARBA" id="ARBA00022723"/>
    </source>
</evidence>
<feature type="binding site" evidence="29">
    <location>
        <position position="373"/>
    </location>
    <ligand>
        <name>substrate</name>
    </ligand>
</feature>
<keyword evidence="22" id="KW-0413">Isomerase</keyword>
<organism evidence="31 32">
    <name type="scientific">Neogobius melanostomus</name>
    <name type="common">round goby</name>
    <dbReference type="NCBI Taxonomy" id="47308"/>
    <lineage>
        <taxon>Eukaryota</taxon>
        <taxon>Metazoa</taxon>
        <taxon>Chordata</taxon>
        <taxon>Craniata</taxon>
        <taxon>Vertebrata</taxon>
        <taxon>Euteleostomi</taxon>
        <taxon>Actinopterygii</taxon>
        <taxon>Neopterygii</taxon>
        <taxon>Teleostei</taxon>
        <taxon>Neoteleostei</taxon>
        <taxon>Acanthomorphata</taxon>
        <taxon>Gobiaria</taxon>
        <taxon>Gobiiformes</taxon>
        <taxon>Gobioidei</taxon>
        <taxon>Gobiidae</taxon>
        <taxon>Benthophilinae</taxon>
        <taxon>Neogobiini</taxon>
        <taxon>Neogobius</taxon>
    </lineage>
</organism>
<comment type="cofactor">
    <cofactor evidence="3 27 28">
        <name>heme</name>
        <dbReference type="ChEBI" id="CHEBI:30413"/>
    </cofactor>
</comment>
<keyword evidence="17" id="KW-1133">Transmembrane helix</keyword>
<dbReference type="GO" id="GO:0016705">
    <property type="term" value="F:oxidoreductase activity, acting on paired donors, with incorporation or reduction of molecular oxygen"/>
    <property type="evidence" value="ECO:0007669"/>
    <property type="project" value="InterPro"/>
</dbReference>
<evidence type="ECO:0000256" key="8">
    <source>
        <dbReference type="ARBA" id="ARBA00017409"/>
    </source>
</evidence>
<evidence type="ECO:0000256" key="17">
    <source>
        <dbReference type="ARBA" id="ARBA00022989"/>
    </source>
</evidence>
<evidence type="ECO:0000256" key="25">
    <source>
        <dbReference type="ARBA" id="ARBA00033404"/>
    </source>
</evidence>
<evidence type="ECO:0000256" key="13">
    <source>
        <dbReference type="ARBA" id="ARBA00022692"/>
    </source>
</evidence>
<comment type="similarity">
    <text evidence="5 27 30">Belongs to the cytochrome P450 family.</text>
</comment>
<keyword evidence="16" id="KW-0276">Fatty acid metabolism</keyword>
<accession>A0A8C6UVT9</accession>
<evidence type="ECO:0000256" key="7">
    <source>
        <dbReference type="ARBA" id="ARBA00013084"/>
    </source>
</evidence>
<reference evidence="31" key="2">
    <citation type="submission" date="2025-09" db="UniProtKB">
        <authorList>
            <consortium name="Ensembl"/>
        </authorList>
    </citation>
    <scope>IDENTIFICATION</scope>
</reference>
<dbReference type="GO" id="GO:0005789">
    <property type="term" value="C:endoplasmic reticulum membrane"/>
    <property type="evidence" value="ECO:0007669"/>
    <property type="project" value="UniProtKB-SubCell"/>
</dbReference>
<evidence type="ECO:0000256" key="18">
    <source>
        <dbReference type="ARBA" id="ARBA00023004"/>
    </source>
</evidence>
<dbReference type="PANTHER" id="PTHR24306:SF4">
    <property type="entry name" value="PROSTACYCLIN SYNTHASE"/>
    <property type="match status" value="1"/>
</dbReference>
<dbReference type="PANTHER" id="PTHR24306">
    <property type="match status" value="1"/>
</dbReference>
<evidence type="ECO:0000256" key="9">
    <source>
        <dbReference type="ARBA" id="ARBA00022501"/>
    </source>
</evidence>
<dbReference type="Proteomes" id="UP000694523">
    <property type="component" value="Unplaced"/>
</dbReference>
<feature type="binding site" evidence="29">
    <location>
        <position position="290"/>
    </location>
    <ligand>
        <name>substrate</name>
    </ligand>
</feature>
<comment type="function">
    <text evidence="26">Catalyzes the biosynthesis and metabolism of eicosanoids. Catalyzes the isomerization of prostaglandin H2 to prostacyclin (= prostaglandin I2), a potent mediator of vasodilation and inhibitor of platelet aggregation. Additionally, displays dehydratase activity, toward hydroperoxyeicosatetraenoates (HPETEs), especially toward (15S)-hydroperoxy-(5Z,8Z,11Z,13E)-eicosatetraenoate (15(S)-HPETE).</text>
</comment>
<evidence type="ECO:0000256" key="26">
    <source>
        <dbReference type="ARBA" id="ARBA00045141"/>
    </source>
</evidence>
<evidence type="ECO:0000256" key="1">
    <source>
        <dbReference type="ARBA" id="ARBA00000463"/>
    </source>
</evidence>
<evidence type="ECO:0000256" key="3">
    <source>
        <dbReference type="ARBA" id="ARBA00001971"/>
    </source>
</evidence>
<evidence type="ECO:0000313" key="32">
    <source>
        <dbReference type="Proteomes" id="UP000694523"/>
    </source>
</evidence>
<keyword evidence="23" id="KW-0456">Lyase</keyword>
<dbReference type="Gene3D" id="1.10.630.10">
    <property type="entry name" value="Cytochrome P450"/>
    <property type="match status" value="1"/>
</dbReference>
<protein>
    <recommendedName>
        <fullName evidence="8">Prostacyclin synthase</fullName>
        <ecNumber evidence="7">4.2.1.152</ecNumber>
        <ecNumber evidence="6">5.3.99.4</ecNumber>
    </recommendedName>
    <alternativeName>
        <fullName evidence="25">Hydroperoxy icosatetraenoate dehydratase</fullName>
    </alternativeName>
    <alternativeName>
        <fullName evidence="24">Prostaglandin I2 synthase</fullName>
    </alternativeName>
</protein>
<evidence type="ECO:0000256" key="28">
    <source>
        <dbReference type="PIRSR" id="PIRSR000047-1"/>
    </source>
</evidence>
<evidence type="ECO:0000256" key="20">
    <source>
        <dbReference type="ARBA" id="ARBA00023136"/>
    </source>
</evidence>
<keyword evidence="30" id="KW-0560">Oxidoreductase</keyword>
<sequence>MNGTYCVTFLQVRRSICRTEDLNYSILVHCLYFLRTCKTKFCSFLRHNEPPLDKGLMPWMGHALEFGKDSAKFLARMKEKHGDIFTVRVAGIYITVLLDPHSFDTVLDDAVSFEVGQSRVQLLARTFGLQLNGIQENDERRWMQQHFHAKSLTQLCTKMKSHMNNLLLNDFNYSKGWRQDGLFNLCYSLLFRTGYLTLFENEGNASAVYKEFRKFDNRLTKLARKSLKRDEKKLFTSAREKLWELLSPAFLDLESNSWQQEYITFLQNEGVDGEMQKRALLLQLWTTQCNAGPATFWLLGFLLTHPEAMGAVQSELRGLTPQDVQSHPTPVFDSVLSETLRLTAAVMINRDVVQNKSVHTSDGREYLLRKGDKIIIFPFLSPQTNPDIYPEPQMFKYDRFLNADMTEKTTFLKDQRKLKHYTMPWGAGGKMCVGKEFAIFTIKQFVFLVLTHLDVELCETGARLPPVDPSRYGFGMLHPRGDLRVRYKLKAT</sequence>
<evidence type="ECO:0000256" key="12">
    <source>
        <dbReference type="ARBA" id="ARBA00022617"/>
    </source>
</evidence>
<name>A0A8C6UVT9_9GOBI</name>
<comment type="subcellular location">
    <subcellularLocation>
        <location evidence="4">Endoplasmic reticulum membrane</location>
        <topology evidence="4">Single-pass membrane protein</topology>
    </subcellularLocation>
</comment>
<evidence type="ECO:0000256" key="29">
    <source>
        <dbReference type="PIRSR" id="PIRSR000047-2"/>
    </source>
</evidence>
<dbReference type="AlphaFoldDB" id="A0A8C6UVT9"/>
<dbReference type="InterPro" id="IPR036396">
    <property type="entry name" value="Cyt_P450_sf"/>
</dbReference>
<dbReference type="Ensembl" id="ENSNMLT00000046670.1">
    <property type="protein sequence ID" value="ENSNMLP00000042011.1"/>
    <property type="gene ID" value="ENSNMLG00000025630.1"/>
</dbReference>
<feature type="binding site" evidence="29">
    <location>
        <position position="125"/>
    </location>
    <ligand>
        <name>substrate</name>
    </ligand>
</feature>
<dbReference type="EC" id="4.2.1.152" evidence="7"/>
<dbReference type="GO" id="GO:0008116">
    <property type="term" value="F:prostaglandin-I synthase activity"/>
    <property type="evidence" value="ECO:0007669"/>
    <property type="project" value="UniProtKB-EC"/>
</dbReference>
<dbReference type="EC" id="5.3.99.4" evidence="6"/>
<comment type="catalytic activity">
    <reaction evidence="2">
        <text>a hydroperoxyeicosatetraenoate = an oxoeicosatetraenoate + H2O</text>
        <dbReference type="Rhea" id="RHEA:55556"/>
        <dbReference type="ChEBI" id="CHEBI:15377"/>
        <dbReference type="ChEBI" id="CHEBI:59720"/>
        <dbReference type="ChEBI" id="CHEBI:131859"/>
        <dbReference type="EC" id="4.2.1.152"/>
    </reaction>
    <physiologicalReaction direction="left-to-right" evidence="2">
        <dbReference type="Rhea" id="RHEA:55557"/>
    </physiologicalReaction>
</comment>
<evidence type="ECO:0000256" key="10">
    <source>
        <dbReference type="ARBA" id="ARBA00022516"/>
    </source>
</evidence>
<evidence type="ECO:0000256" key="24">
    <source>
        <dbReference type="ARBA" id="ARBA00031205"/>
    </source>
</evidence>
<keyword evidence="32" id="KW-1185">Reference proteome</keyword>
<feature type="binding site" description="axial binding residue" evidence="28">
    <location>
        <position position="432"/>
    </location>
    <ligand>
        <name>heme</name>
        <dbReference type="ChEBI" id="CHEBI:30413"/>
    </ligand>
    <ligandPart>
        <name>Fe</name>
        <dbReference type="ChEBI" id="CHEBI:18248"/>
    </ligandPart>
</feature>
<keyword evidence="30" id="KW-0503">Monooxygenase</keyword>
<dbReference type="PRINTS" id="PR00465">
    <property type="entry name" value="EP450IV"/>
</dbReference>
<dbReference type="PROSITE" id="PS00086">
    <property type="entry name" value="CYTOCHROME_P450"/>
    <property type="match status" value="1"/>
</dbReference>
<dbReference type="PRINTS" id="PR00385">
    <property type="entry name" value="P450"/>
</dbReference>
<evidence type="ECO:0000256" key="2">
    <source>
        <dbReference type="ARBA" id="ARBA00001719"/>
    </source>
</evidence>
<keyword evidence="19" id="KW-0443">Lipid metabolism</keyword>
<dbReference type="InterPro" id="IPR002403">
    <property type="entry name" value="Cyt_P450_E_grp-IV"/>
</dbReference>
<reference evidence="31" key="1">
    <citation type="submission" date="2025-08" db="UniProtKB">
        <authorList>
            <consortium name="Ensembl"/>
        </authorList>
    </citation>
    <scope>IDENTIFICATION</scope>
</reference>
<dbReference type="GO" id="GO:0005506">
    <property type="term" value="F:iron ion binding"/>
    <property type="evidence" value="ECO:0007669"/>
    <property type="project" value="InterPro"/>
</dbReference>
<evidence type="ECO:0000313" key="31">
    <source>
        <dbReference type="Ensembl" id="ENSNMLP00000042011.1"/>
    </source>
</evidence>
<evidence type="ECO:0000256" key="6">
    <source>
        <dbReference type="ARBA" id="ARBA00012204"/>
    </source>
</evidence>
<dbReference type="GO" id="GO:0001516">
    <property type="term" value="P:prostaglandin biosynthetic process"/>
    <property type="evidence" value="ECO:0007669"/>
    <property type="project" value="UniProtKB-KW"/>
</dbReference>
<keyword evidence="20 27" id="KW-0472">Membrane</keyword>
<evidence type="ECO:0000256" key="15">
    <source>
        <dbReference type="ARBA" id="ARBA00022824"/>
    </source>
</evidence>
<evidence type="ECO:0000256" key="19">
    <source>
        <dbReference type="ARBA" id="ARBA00023098"/>
    </source>
</evidence>
<dbReference type="Pfam" id="PF00067">
    <property type="entry name" value="p450"/>
    <property type="match status" value="1"/>
</dbReference>
<feature type="binding site" evidence="29">
    <location>
        <position position="131"/>
    </location>
    <ligand>
        <name>substrate</name>
    </ligand>
</feature>
<evidence type="ECO:0000256" key="27">
    <source>
        <dbReference type="PIRNR" id="PIRNR000047"/>
    </source>
</evidence>
<dbReference type="InterPro" id="IPR017972">
    <property type="entry name" value="Cyt_P450_CS"/>
</dbReference>
<keyword evidence="12 27" id="KW-0349">Heme</keyword>
<keyword evidence="21" id="KW-0275">Fatty acid biosynthesis</keyword>
<evidence type="ECO:0000256" key="22">
    <source>
        <dbReference type="ARBA" id="ARBA00023235"/>
    </source>
</evidence>
<keyword evidence="14 27" id="KW-0479">Metal-binding</keyword>
<evidence type="ECO:0000256" key="23">
    <source>
        <dbReference type="ARBA" id="ARBA00023239"/>
    </source>
</evidence>
<keyword evidence="15 27" id="KW-0256">Endoplasmic reticulum</keyword>
<dbReference type="SUPFAM" id="SSF48264">
    <property type="entry name" value="Cytochrome P450"/>
    <property type="match status" value="1"/>
</dbReference>
<comment type="catalytic activity">
    <reaction evidence="1">
        <text>prostaglandin H2 = prostaglandin I2</text>
        <dbReference type="Rhea" id="RHEA:23580"/>
        <dbReference type="ChEBI" id="CHEBI:57403"/>
        <dbReference type="ChEBI" id="CHEBI:57405"/>
        <dbReference type="EC" id="5.3.99.4"/>
    </reaction>
    <physiologicalReaction direction="left-to-right" evidence="1">
        <dbReference type="Rhea" id="RHEA:23581"/>
    </physiologicalReaction>
</comment>
<keyword evidence="13" id="KW-0812">Transmembrane</keyword>
<evidence type="ECO:0000256" key="16">
    <source>
        <dbReference type="ARBA" id="ARBA00022832"/>
    </source>
</evidence>
<dbReference type="InterPro" id="IPR024204">
    <property type="entry name" value="Cyt_P450_CYP7A1-type"/>
</dbReference>
<evidence type="ECO:0000256" key="21">
    <source>
        <dbReference type="ARBA" id="ARBA00023160"/>
    </source>
</evidence>
<dbReference type="GO" id="GO:0106256">
    <property type="term" value="F:hydroperoxy icosatetraenoate dehydratase activity"/>
    <property type="evidence" value="ECO:0007669"/>
    <property type="project" value="UniProtKB-EC"/>
</dbReference>
<keyword evidence="11" id="KW-0643">Prostaglandin biosynthesis</keyword>
<dbReference type="PIRSF" id="PIRSF000047">
    <property type="entry name" value="Cytochrome_CYPVIIA1"/>
    <property type="match status" value="1"/>
</dbReference>
<keyword evidence="9" id="KW-0644">Prostaglandin metabolism</keyword>
<evidence type="ECO:0000256" key="30">
    <source>
        <dbReference type="RuleBase" id="RU000461"/>
    </source>
</evidence>
<dbReference type="InterPro" id="IPR001128">
    <property type="entry name" value="Cyt_P450"/>
</dbReference>
<dbReference type="GO" id="GO:0004497">
    <property type="term" value="F:monooxygenase activity"/>
    <property type="evidence" value="ECO:0007669"/>
    <property type="project" value="UniProtKB-KW"/>
</dbReference>
<dbReference type="GO" id="GO:0020037">
    <property type="term" value="F:heme binding"/>
    <property type="evidence" value="ECO:0007669"/>
    <property type="project" value="InterPro"/>
</dbReference>
<keyword evidence="18 27" id="KW-0408">Iron</keyword>
<keyword evidence="10" id="KW-0444">Lipid biosynthesis</keyword>